<organism evidence="2 3">
    <name type="scientific">Danionella cerebrum</name>
    <dbReference type="NCBI Taxonomy" id="2873325"/>
    <lineage>
        <taxon>Eukaryota</taxon>
        <taxon>Metazoa</taxon>
        <taxon>Chordata</taxon>
        <taxon>Craniata</taxon>
        <taxon>Vertebrata</taxon>
        <taxon>Euteleostomi</taxon>
        <taxon>Actinopterygii</taxon>
        <taxon>Neopterygii</taxon>
        <taxon>Teleostei</taxon>
        <taxon>Ostariophysi</taxon>
        <taxon>Cypriniformes</taxon>
        <taxon>Danionidae</taxon>
        <taxon>Danioninae</taxon>
        <taxon>Danionella</taxon>
    </lineage>
</organism>
<protein>
    <submittedName>
        <fullName evidence="2">Uncharacterized protein</fullName>
    </submittedName>
</protein>
<dbReference type="EMBL" id="SRMA01026787">
    <property type="protein sequence ID" value="TRY69690.1"/>
    <property type="molecule type" value="Genomic_DNA"/>
</dbReference>
<comment type="caution">
    <text evidence="2">The sequence shown here is derived from an EMBL/GenBank/DDBJ whole genome shotgun (WGS) entry which is preliminary data.</text>
</comment>
<dbReference type="EMBL" id="SRMA01026787">
    <property type="protein sequence ID" value="TRY69689.1"/>
    <property type="molecule type" value="Genomic_DNA"/>
</dbReference>
<keyword evidence="1" id="KW-0812">Transmembrane</keyword>
<evidence type="ECO:0000313" key="2">
    <source>
        <dbReference type="EMBL" id="TRY69690.1"/>
    </source>
</evidence>
<keyword evidence="3" id="KW-1185">Reference proteome</keyword>
<feature type="non-terminal residue" evidence="2">
    <location>
        <position position="1"/>
    </location>
</feature>
<proteinExistence type="predicted"/>
<reference evidence="2" key="2">
    <citation type="submission" date="2019-04" db="EMBL/GenBank/DDBJ databases">
        <authorList>
            <person name="Kadobianskyi M."/>
            <person name="Schulze L."/>
            <person name="Schuelke M."/>
            <person name="Judkewitz B."/>
        </authorList>
    </citation>
    <scope>NUCLEOTIDE SEQUENCE</scope>
    <source>
        <strain evidence="2">Bolton</strain>
        <tissue evidence="2">Whole-body</tissue>
    </source>
</reference>
<name>A0A553NW82_9TELE</name>
<feature type="transmembrane region" description="Helical" evidence="1">
    <location>
        <begin position="194"/>
        <end position="220"/>
    </location>
</feature>
<evidence type="ECO:0000313" key="3">
    <source>
        <dbReference type="Proteomes" id="UP000316079"/>
    </source>
</evidence>
<dbReference type="AlphaFoldDB" id="A0A553NW82"/>
<accession>A0A553NW82</accession>
<reference evidence="2 3" key="1">
    <citation type="journal article" date="2019" name="Sci. Data">
        <title>Hybrid genome assembly and annotation of Danionella translucida.</title>
        <authorList>
            <person name="Kadobianskyi M."/>
            <person name="Schulze L."/>
            <person name="Schuelke M."/>
            <person name="Judkewitz B."/>
        </authorList>
    </citation>
    <scope>NUCLEOTIDE SEQUENCE [LARGE SCALE GENOMIC DNA]</scope>
    <source>
        <strain evidence="2 3">Bolton</strain>
    </source>
</reference>
<sequence>CSRLKLSLICSSRAHLREYKRIREFICRHSRHSRGEDDSELCGSPRSNRMPARLMERCLKSRMPPRWMETILTLIFVGIVSPASSADLECKPEVLGNGTHHFSTPLMDSFKASDCEIQWFVNGTVIGHIKPGEKGAFMEPVLNLTENTATLRTCPPNLEYKVICTNANHSQTKCLCPDKNSQEHPKDQPNDPRVIVIAIGVVIVIVVVIAIVVVIGVVIVRKTR</sequence>
<keyword evidence="1" id="KW-1133">Transmembrane helix</keyword>
<keyword evidence="1" id="KW-0472">Membrane</keyword>
<dbReference type="Proteomes" id="UP000316079">
    <property type="component" value="Unassembled WGS sequence"/>
</dbReference>
<gene>
    <name evidence="2" type="ORF">DNTS_020250</name>
</gene>
<evidence type="ECO:0000256" key="1">
    <source>
        <dbReference type="SAM" id="Phobius"/>
    </source>
</evidence>